<feature type="region of interest" description="Disordered" evidence="1">
    <location>
        <begin position="1"/>
        <end position="30"/>
    </location>
</feature>
<proteinExistence type="predicted"/>
<name>B1T6P2_9BURK</name>
<comment type="caution">
    <text evidence="2">The sequence shown here is derived from an EMBL/GenBank/DDBJ whole genome shotgun (WGS) entry which is preliminary data.</text>
</comment>
<reference evidence="2 3" key="1">
    <citation type="submission" date="2008-03" db="EMBL/GenBank/DDBJ databases">
        <title>Sequencing of the draft genome and assembly of Burkholderia ambifaria MEX-5.</title>
        <authorList>
            <consortium name="US DOE Joint Genome Institute (JGI-PGF)"/>
            <person name="Copeland A."/>
            <person name="Lucas S."/>
            <person name="Lapidus A."/>
            <person name="Glavina del Rio T."/>
            <person name="Dalin E."/>
            <person name="Tice H."/>
            <person name="Bruce D."/>
            <person name="Goodwin L."/>
            <person name="Pitluck S."/>
            <person name="Larimer F."/>
            <person name="Land M.L."/>
            <person name="Hauser L."/>
            <person name="Tiedje J."/>
            <person name="Richardson P."/>
        </authorList>
    </citation>
    <scope>NUCLEOTIDE SEQUENCE [LARGE SCALE GENOMIC DNA]</scope>
    <source>
        <strain evidence="2 3">MEX-5</strain>
    </source>
</reference>
<organism evidence="2 3">
    <name type="scientific">Burkholderia ambifaria MEX-5</name>
    <dbReference type="NCBI Taxonomy" id="396597"/>
    <lineage>
        <taxon>Bacteria</taxon>
        <taxon>Pseudomonadati</taxon>
        <taxon>Pseudomonadota</taxon>
        <taxon>Betaproteobacteria</taxon>
        <taxon>Burkholderiales</taxon>
        <taxon>Burkholderiaceae</taxon>
        <taxon>Burkholderia</taxon>
        <taxon>Burkholderia cepacia complex</taxon>
    </lineage>
</organism>
<sequence>MRRPRDRVGPDPCDACVSPGGHRRKRQQYVKAPNTAKVMEKSPTALRFKDRETFERVAPHERMKAW</sequence>
<protein>
    <submittedName>
        <fullName evidence="2">Uncharacterized protein</fullName>
    </submittedName>
</protein>
<gene>
    <name evidence="2" type="ORF">BamMEX5DRAFT_3458</name>
</gene>
<accession>B1T6P2</accession>
<dbReference type="PATRIC" id="fig|396597.7.peg.4514"/>
<evidence type="ECO:0000313" key="3">
    <source>
        <dbReference type="Proteomes" id="UP000004814"/>
    </source>
</evidence>
<evidence type="ECO:0000313" key="2">
    <source>
        <dbReference type="EMBL" id="EDT40768.1"/>
    </source>
</evidence>
<dbReference type="AlphaFoldDB" id="B1T6P2"/>
<evidence type="ECO:0000256" key="1">
    <source>
        <dbReference type="SAM" id="MobiDB-lite"/>
    </source>
</evidence>
<dbReference type="EMBL" id="ABLK01000109">
    <property type="protein sequence ID" value="EDT40768.1"/>
    <property type="molecule type" value="Genomic_DNA"/>
</dbReference>
<dbReference type="Proteomes" id="UP000004814">
    <property type="component" value="Unassembled WGS sequence"/>
</dbReference>